<reference evidence="1" key="1">
    <citation type="submission" date="2022-01" db="EMBL/GenBank/DDBJ databases">
        <authorList>
            <person name="Braso-Vives M."/>
        </authorList>
    </citation>
    <scope>NUCLEOTIDE SEQUENCE</scope>
</reference>
<gene>
    <name evidence="1" type="primary">Hypp1906</name>
    <name evidence="1" type="ORF">BLAG_LOCUS15615</name>
</gene>
<keyword evidence="2" id="KW-1185">Reference proteome</keyword>
<protein>
    <submittedName>
        <fullName evidence="1">Hypp1906 protein</fullName>
    </submittedName>
</protein>
<sequence length="100" mass="10751">MAPERQDLGTELLLVVEFVLVNVLVDGFLHVVLEGLEMGKCLEGDSLGRELLLEVLPRLVNPPVVEDGFLLTGPCLLDKLSHTKEAVVEDAAQSSPLGCS</sequence>
<name>A0A8K0EMW4_BRALA</name>
<accession>A0A8K0EMW4</accession>
<dbReference type="Proteomes" id="UP000838412">
    <property type="component" value="Chromosome 3"/>
</dbReference>
<evidence type="ECO:0000313" key="2">
    <source>
        <dbReference type="Proteomes" id="UP000838412"/>
    </source>
</evidence>
<dbReference type="EMBL" id="OV696688">
    <property type="protein sequence ID" value="CAH1257851.1"/>
    <property type="molecule type" value="Genomic_DNA"/>
</dbReference>
<dbReference type="AlphaFoldDB" id="A0A8K0EMW4"/>
<proteinExistence type="predicted"/>
<organism evidence="1 2">
    <name type="scientific">Branchiostoma lanceolatum</name>
    <name type="common">Common lancelet</name>
    <name type="synonym">Amphioxus lanceolatum</name>
    <dbReference type="NCBI Taxonomy" id="7740"/>
    <lineage>
        <taxon>Eukaryota</taxon>
        <taxon>Metazoa</taxon>
        <taxon>Chordata</taxon>
        <taxon>Cephalochordata</taxon>
        <taxon>Leptocardii</taxon>
        <taxon>Amphioxiformes</taxon>
        <taxon>Branchiostomatidae</taxon>
        <taxon>Branchiostoma</taxon>
    </lineage>
</organism>
<evidence type="ECO:0000313" key="1">
    <source>
        <dbReference type="EMBL" id="CAH1257851.1"/>
    </source>
</evidence>